<organism evidence="2 3">
    <name type="scientific">Ureibacillus xyleni</name>
    <dbReference type="NCBI Taxonomy" id="614648"/>
    <lineage>
        <taxon>Bacteria</taxon>
        <taxon>Bacillati</taxon>
        <taxon>Bacillota</taxon>
        <taxon>Bacilli</taxon>
        <taxon>Bacillales</taxon>
        <taxon>Caryophanaceae</taxon>
        <taxon>Ureibacillus</taxon>
    </lineage>
</organism>
<gene>
    <name evidence="2" type="ORF">SAMN05880501_108150</name>
</gene>
<dbReference type="InterPro" id="IPR003018">
    <property type="entry name" value="GAF"/>
</dbReference>
<reference evidence="3" key="1">
    <citation type="submission" date="2017-08" db="EMBL/GenBank/DDBJ databases">
        <authorList>
            <person name="Varghese N."/>
            <person name="Submissions S."/>
        </authorList>
    </citation>
    <scope>NUCLEOTIDE SEQUENCE [LARGE SCALE GENOMIC DNA]</scope>
    <source>
        <strain evidence="3">JC22</strain>
    </source>
</reference>
<sequence>MENNHIVVQMKKYMANKNVRELLSQINPFLNKKEDNIRVLLETMINSYITEEEFRVIEAKMKLGTLCLDLEKVIPTGFATLLFYVKEENKIYHGAAPNIPLHYFDFFYHVNEQQVFHEMVCGKAIAKKDFVYVDAMKEISHEKVLMQECGFKSLWSVPFFRDQTIIGTFAMYQTKKERPTTEQIQFVKQKVMEYQNSIFHISNKLARYKTKCESK</sequence>
<evidence type="ECO:0000313" key="2">
    <source>
        <dbReference type="EMBL" id="SOC15833.1"/>
    </source>
</evidence>
<protein>
    <submittedName>
        <fullName evidence="2">GAF domain-containing protein</fullName>
    </submittedName>
</protein>
<dbReference type="EMBL" id="OBMQ01000008">
    <property type="protein sequence ID" value="SOC15833.1"/>
    <property type="molecule type" value="Genomic_DNA"/>
</dbReference>
<dbReference type="Pfam" id="PF13185">
    <property type="entry name" value="GAF_2"/>
    <property type="match status" value="1"/>
</dbReference>
<evidence type="ECO:0000313" key="3">
    <source>
        <dbReference type="Proteomes" id="UP000219636"/>
    </source>
</evidence>
<dbReference type="InterPro" id="IPR029016">
    <property type="entry name" value="GAF-like_dom_sf"/>
</dbReference>
<dbReference type="Proteomes" id="UP000219636">
    <property type="component" value="Unassembled WGS sequence"/>
</dbReference>
<evidence type="ECO:0000259" key="1">
    <source>
        <dbReference type="Pfam" id="PF13185"/>
    </source>
</evidence>
<dbReference type="RefSeq" id="WP_097074081.1">
    <property type="nucleotide sequence ID" value="NZ_OBMQ01000008.1"/>
</dbReference>
<dbReference type="Gene3D" id="3.30.450.40">
    <property type="match status" value="1"/>
</dbReference>
<proteinExistence type="predicted"/>
<dbReference type="OrthoDB" id="2856327at2"/>
<dbReference type="SUPFAM" id="SSF55781">
    <property type="entry name" value="GAF domain-like"/>
    <property type="match status" value="1"/>
</dbReference>
<keyword evidence="3" id="KW-1185">Reference proteome</keyword>
<name>A0A285T4X2_9BACL</name>
<dbReference type="AlphaFoldDB" id="A0A285T4X2"/>
<accession>A0A285T4X2</accession>
<feature type="domain" description="GAF" evidence="1">
    <location>
        <begin position="92"/>
        <end position="188"/>
    </location>
</feature>